<dbReference type="SUPFAM" id="SSF53927">
    <property type="entry name" value="Cytidine deaminase-like"/>
    <property type="match status" value="1"/>
</dbReference>
<accession>A0A3D8J2P1</accession>
<keyword evidence="4" id="KW-1185">Reference proteome</keyword>
<comment type="caution">
    <text evidence="3">The sequence shown here is derived from an EMBL/GenBank/DDBJ whole genome shotgun (WGS) entry which is preliminary data.</text>
</comment>
<dbReference type="GO" id="GO:0009231">
    <property type="term" value="P:riboflavin biosynthetic process"/>
    <property type="evidence" value="ECO:0007669"/>
    <property type="project" value="UniProtKB-UniPathway"/>
</dbReference>
<evidence type="ECO:0000256" key="1">
    <source>
        <dbReference type="ARBA" id="ARBA00005104"/>
    </source>
</evidence>
<dbReference type="AlphaFoldDB" id="A0A3D8J2P1"/>
<dbReference type="InterPro" id="IPR016193">
    <property type="entry name" value="Cytidine_deaminase-like"/>
</dbReference>
<evidence type="ECO:0000259" key="2">
    <source>
        <dbReference type="PROSITE" id="PS51747"/>
    </source>
</evidence>
<dbReference type="Gene3D" id="3.40.430.10">
    <property type="entry name" value="Dihydrofolate Reductase, subunit A"/>
    <property type="match status" value="1"/>
</dbReference>
<dbReference type="InterPro" id="IPR004794">
    <property type="entry name" value="Eubact_RibD"/>
</dbReference>
<protein>
    <submittedName>
        <fullName evidence="3">Bifunctional diaminohydroxyphosphoribosylaminopyrimidine deaminase/5-amino-6-(5-phosphoribosylamino)uracil reductase RibD</fullName>
    </submittedName>
</protein>
<dbReference type="Pfam" id="PF00383">
    <property type="entry name" value="dCMP_cyt_deam_1"/>
    <property type="match status" value="1"/>
</dbReference>
<dbReference type="UniPathway" id="UPA00275"/>
<gene>
    <name evidence="3" type="primary">ribD</name>
    <name evidence="3" type="ORF">CQA58_01490</name>
</gene>
<organism evidence="3 4">
    <name type="scientific">Helicobacter brantae</name>
    <dbReference type="NCBI Taxonomy" id="375927"/>
    <lineage>
        <taxon>Bacteria</taxon>
        <taxon>Pseudomonadati</taxon>
        <taxon>Campylobacterota</taxon>
        <taxon>Epsilonproteobacteria</taxon>
        <taxon>Campylobacterales</taxon>
        <taxon>Helicobacteraceae</taxon>
        <taxon>Helicobacter</taxon>
    </lineage>
</organism>
<dbReference type="CDD" id="cd01284">
    <property type="entry name" value="Riboflavin_deaminase-reductase"/>
    <property type="match status" value="1"/>
</dbReference>
<reference evidence="3 4" key="1">
    <citation type="submission" date="2018-04" db="EMBL/GenBank/DDBJ databases">
        <title>Novel Campyloabacter and Helicobacter Species and Strains.</title>
        <authorList>
            <person name="Mannion A.J."/>
            <person name="Shen Z."/>
            <person name="Fox J.G."/>
        </authorList>
    </citation>
    <scope>NUCLEOTIDE SEQUENCE [LARGE SCALE GENOMIC DNA]</scope>
    <source>
        <strain evidence="3 4">MIT 04-9366</strain>
    </source>
</reference>
<dbReference type="Gene3D" id="3.40.140.10">
    <property type="entry name" value="Cytidine Deaminase, domain 2"/>
    <property type="match status" value="1"/>
</dbReference>
<dbReference type="PROSITE" id="PS51747">
    <property type="entry name" value="CYT_DCMP_DEAMINASES_2"/>
    <property type="match status" value="1"/>
</dbReference>
<dbReference type="RefSeq" id="WP_115568949.1">
    <property type="nucleotide sequence ID" value="NZ_NXLV01000002.1"/>
</dbReference>
<proteinExistence type="predicted"/>
<name>A0A3D8J2P1_9HELI</name>
<evidence type="ECO:0000313" key="4">
    <source>
        <dbReference type="Proteomes" id="UP000257045"/>
    </source>
</evidence>
<evidence type="ECO:0000313" key="3">
    <source>
        <dbReference type="EMBL" id="RDU71739.1"/>
    </source>
</evidence>
<dbReference type="Proteomes" id="UP000257045">
    <property type="component" value="Unassembled WGS sequence"/>
</dbReference>
<dbReference type="NCBIfam" id="TIGR00326">
    <property type="entry name" value="eubact_ribD"/>
    <property type="match status" value="1"/>
</dbReference>
<dbReference type="PANTHER" id="PTHR11079">
    <property type="entry name" value="CYTOSINE DEAMINASE FAMILY MEMBER"/>
    <property type="match status" value="1"/>
</dbReference>
<dbReference type="InterPro" id="IPR024072">
    <property type="entry name" value="DHFR-like_dom_sf"/>
</dbReference>
<dbReference type="SUPFAM" id="SSF53597">
    <property type="entry name" value="Dihydrofolate reductase-like"/>
    <property type="match status" value="1"/>
</dbReference>
<feature type="domain" description="CMP/dCMP-type deaminase" evidence="2">
    <location>
        <begin position="12"/>
        <end position="161"/>
    </location>
</feature>
<dbReference type="OrthoDB" id="9800865at2"/>
<dbReference type="EMBL" id="NXLV01000002">
    <property type="protein sequence ID" value="RDU71739.1"/>
    <property type="molecule type" value="Genomic_DNA"/>
</dbReference>
<sequence length="336" mass="37418">MVELDEIILDWLISKTWEYQTLALPNPSVGALVINSKGEILSCSFHQKSGEAHAELEAVREALEGLGVLEESKNLNAWELYERILSSHNGALRECKIYCTLEPCNHEGKTPSCSKLLANLGIKKVIYAHKDPTPCASGGGEYLRACGVEVEECLREGAEELLYPFLCLQTKGHFNLHKIAQRLNGNYKGGQISSPLTKAFTHTQRGVAQSLVISGKTILNDKPRLDLRCAFRKDREEIPIKILTTQNLAPKDYECIASSNISIHHTIHTLGLESGFNLIEGGYTLLESLREELDCLLLLYSPSFEGESERVARKLELKVLHTQKLQGGDVALWLRP</sequence>
<dbReference type="GO" id="GO:0008835">
    <property type="term" value="F:diaminohydroxyphosphoribosylaminopyrimidine deaminase activity"/>
    <property type="evidence" value="ECO:0007669"/>
    <property type="project" value="InterPro"/>
</dbReference>
<dbReference type="InterPro" id="IPR002125">
    <property type="entry name" value="CMP_dCMP_dom"/>
</dbReference>
<dbReference type="PANTHER" id="PTHR11079:SF162">
    <property type="entry name" value="RIBOFLAVIN BIOSYNTHESIS PROTEIN PYRD, CHLOROPLASTIC"/>
    <property type="match status" value="1"/>
</dbReference>
<comment type="pathway">
    <text evidence="1">Cofactor biosynthesis; riboflavin biosynthesis.</text>
</comment>